<comment type="similarity">
    <text evidence="2 8">Belongs to the glycosyl hydrolase 28 family.</text>
</comment>
<keyword evidence="3" id="KW-0134">Cell wall</keyword>
<proteinExistence type="inferred from homology"/>
<evidence type="ECO:0000256" key="1">
    <source>
        <dbReference type="ARBA" id="ARBA00004191"/>
    </source>
</evidence>
<dbReference type="GO" id="GO:0004650">
    <property type="term" value="F:polygalacturonase activity"/>
    <property type="evidence" value="ECO:0007669"/>
    <property type="project" value="InterPro"/>
</dbReference>
<organism evidence="9 10">
    <name type="scientific">Quercus lobata</name>
    <name type="common">Valley oak</name>
    <dbReference type="NCBI Taxonomy" id="97700"/>
    <lineage>
        <taxon>Eukaryota</taxon>
        <taxon>Viridiplantae</taxon>
        <taxon>Streptophyta</taxon>
        <taxon>Embryophyta</taxon>
        <taxon>Tracheophyta</taxon>
        <taxon>Spermatophyta</taxon>
        <taxon>Magnoliopsida</taxon>
        <taxon>eudicotyledons</taxon>
        <taxon>Gunneridae</taxon>
        <taxon>Pentapetalae</taxon>
        <taxon>rosids</taxon>
        <taxon>fabids</taxon>
        <taxon>Fagales</taxon>
        <taxon>Fagaceae</taxon>
        <taxon>Quercus</taxon>
    </lineage>
</organism>
<keyword evidence="6 8" id="KW-0326">Glycosidase</keyword>
<accession>A0A7N2L633</accession>
<dbReference type="GO" id="GO:0071555">
    <property type="term" value="P:cell wall organization"/>
    <property type="evidence" value="ECO:0007669"/>
    <property type="project" value="UniProtKB-KW"/>
</dbReference>
<dbReference type="PANTHER" id="PTHR31375">
    <property type="match status" value="1"/>
</dbReference>
<dbReference type="InterPro" id="IPR012334">
    <property type="entry name" value="Pectin_lyas_fold"/>
</dbReference>
<keyword evidence="7" id="KW-0961">Cell wall biogenesis/degradation</keyword>
<dbReference type="AlphaFoldDB" id="A0A7N2L633"/>
<dbReference type="EnsemblPlants" id="QL03p020382:mrna">
    <property type="protein sequence ID" value="QL03p020382:mrna"/>
    <property type="gene ID" value="QL03p020382"/>
</dbReference>
<evidence type="ECO:0000313" key="9">
    <source>
        <dbReference type="EnsemblPlants" id="QL03p020382:mrna"/>
    </source>
</evidence>
<dbReference type="InterPro" id="IPR000408">
    <property type="entry name" value="Reg_chr_condens"/>
</dbReference>
<comment type="subcellular location">
    <subcellularLocation>
        <location evidence="1">Secreted</location>
        <location evidence="1">Cell wall</location>
    </subcellularLocation>
</comment>
<dbReference type="InterPro" id="IPR011050">
    <property type="entry name" value="Pectin_lyase_fold/virulence"/>
</dbReference>
<dbReference type="InterPro" id="IPR000743">
    <property type="entry name" value="Glyco_hydro_28"/>
</dbReference>
<reference evidence="9 10" key="1">
    <citation type="journal article" date="2016" name="G3 (Bethesda)">
        <title>First Draft Assembly and Annotation of the Genome of a California Endemic Oak Quercus lobata Nee (Fagaceae).</title>
        <authorList>
            <person name="Sork V.L."/>
            <person name="Fitz-Gibbon S.T."/>
            <person name="Puiu D."/>
            <person name="Crepeau M."/>
            <person name="Gugger P.F."/>
            <person name="Sherman R."/>
            <person name="Stevens K."/>
            <person name="Langley C.H."/>
            <person name="Pellegrini M."/>
            <person name="Salzberg S.L."/>
        </authorList>
    </citation>
    <scope>NUCLEOTIDE SEQUENCE [LARGE SCALE GENOMIC DNA]</scope>
    <source>
        <strain evidence="9 10">cv. SW786</strain>
    </source>
</reference>
<sequence>MQLNDNICSFGDFIGYFVHFKGDDCVSIEDGISNVNISYVTCGPGHGISVRRFKKLLRTCLADNTDSSISLAYGCAYHSQNNNFKILRLWSHQGGLRLTPRFTGWSL</sequence>
<dbReference type="SUPFAM" id="SSF51126">
    <property type="entry name" value="Pectin lyase-like"/>
    <property type="match status" value="1"/>
</dbReference>
<dbReference type="Proteomes" id="UP000594261">
    <property type="component" value="Chromosome 3"/>
</dbReference>
<name>A0A7N2L633_QUELO</name>
<dbReference type="PROSITE" id="PS00626">
    <property type="entry name" value="RCC1_2"/>
    <property type="match status" value="1"/>
</dbReference>
<keyword evidence="5 8" id="KW-0378">Hydrolase</keyword>
<evidence type="ECO:0000256" key="2">
    <source>
        <dbReference type="ARBA" id="ARBA00008834"/>
    </source>
</evidence>
<protein>
    <submittedName>
        <fullName evidence="9">Uncharacterized protein</fullName>
    </submittedName>
</protein>
<dbReference type="Gramene" id="QL03p020382:mrna">
    <property type="protein sequence ID" value="QL03p020382:mrna"/>
    <property type="gene ID" value="QL03p020382"/>
</dbReference>
<evidence type="ECO:0000256" key="8">
    <source>
        <dbReference type="RuleBase" id="RU361169"/>
    </source>
</evidence>
<evidence type="ECO:0000256" key="3">
    <source>
        <dbReference type="ARBA" id="ARBA00022512"/>
    </source>
</evidence>
<evidence type="ECO:0000256" key="7">
    <source>
        <dbReference type="ARBA" id="ARBA00023316"/>
    </source>
</evidence>
<evidence type="ECO:0000256" key="4">
    <source>
        <dbReference type="ARBA" id="ARBA00022525"/>
    </source>
</evidence>
<evidence type="ECO:0000256" key="6">
    <source>
        <dbReference type="ARBA" id="ARBA00023295"/>
    </source>
</evidence>
<keyword evidence="10" id="KW-1185">Reference proteome</keyword>
<reference evidence="9" key="2">
    <citation type="submission" date="2021-01" db="UniProtKB">
        <authorList>
            <consortium name="EnsemblPlants"/>
        </authorList>
    </citation>
    <scope>IDENTIFICATION</scope>
</reference>
<dbReference type="InParanoid" id="A0A7N2L633"/>
<dbReference type="GO" id="GO:0005975">
    <property type="term" value="P:carbohydrate metabolic process"/>
    <property type="evidence" value="ECO:0007669"/>
    <property type="project" value="InterPro"/>
</dbReference>
<dbReference type="Pfam" id="PF00295">
    <property type="entry name" value="Glyco_hydro_28"/>
    <property type="match status" value="1"/>
</dbReference>
<evidence type="ECO:0000256" key="5">
    <source>
        <dbReference type="ARBA" id="ARBA00022801"/>
    </source>
</evidence>
<evidence type="ECO:0000313" key="10">
    <source>
        <dbReference type="Proteomes" id="UP000594261"/>
    </source>
</evidence>
<dbReference type="EMBL" id="LRBV02000003">
    <property type="status" value="NOT_ANNOTATED_CDS"/>
    <property type="molecule type" value="Genomic_DNA"/>
</dbReference>
<keyword evidence="4" id="KW-0964">Secreted</keyword>
<dbReference type="Gene3D" id="2.160.20.10">
    <property type="entry name" value="Single-stranded right-handed beta-helix, Pectin lyase-like"/>
    <property type="match status" value="1"/>
</dbReference>